<dbReference type="SMART" id="SM00280">
    <property type="entry name" value="KAZAL"/>
    <property type="match status" value="9"/>
</dbReference>
<reference evidence="7" key="1">
    <citation type="submission" date="2023-11" db="EMBL/GenBank/DDBJ databases">
        <title>Genome assemblies of two species of porcelain crab, Petrolisthes cinctipes and Petrolisthes manimaculis (Anomura: Porcellanidae).</title>
        <authorList>
            <person name="Angst P."/>
        </authorList>
    </citation>
    <scope>NUCLEOTIDE SEQUENCE</scope>
    <source>
        <strain evidence="7">PB745_02</strain>
        <tissue evidence="7">Gill</tissue>
    </source>
</reference>
<feature type="domain" description="Kazal-like" evidence="6">
    <location>
        <begin position="83"/>
        <end position="134"/>
    </location>
</feature>
<keyword evidence="5" id="KW-0732">Signal</keyword>
<protein>
    <recommendedName>
        <fullName evidence="6">Kazal-like domain-containing protein</fullName>
    </recommendedName>
</protein>
<dbReference type="CDD" id="cd00104">
    <property type="entry name" value="KAZAL_FS"/>
    <property type="match status" value="9"/>
</dbReference>
<feature type="region of interest" description="Disordered" evidence="4">
    <location>
        <begin position="264"/>
        <end position="286"/>
    </location>
</feature>
<evidence type="ECO:0000256" key="1">
    <source>
        <dbReference type="ARBA" id="ARBA00022690"/>
    </source>
</evidence>
<organism evidence="7 8">
    <name type="scientific">Petrolisthes manimaculis</name>
    <dbReference type="NCBI Taxonomy" id="1843537"/>
    <lineage>
        <taxon>Eukaryota</taxon>
        <taxon>Metazoa</taxon>
        <taxon>Ecdysozoa</taxon>
        <taxon>Arthropoda</taxon>
        <taxon>Crustacea</taxon>
        <taxon>Multicrustacea</taxon>
        <taxon>Malacostraca</taxon>
        <taxon>Eumalacostraca</taxon>
        <taxon>Eucarida</taxon>
        <taxon>Decapoda</taxon>
        <taxon>Pleocyemata</taxon>
        <taxon>Anomura</taxon>
        <taxon>Galatheoidea</taxon>
        <taxon>Porcellanidae</taxon>
        <taxon>Petrolisthes</taxon>
    </lineage>
</organism>
<evidence type="ECO:0000313" key="8">
    <source>
        <dbReference type="Proteomes" id="UP001292094"/>
    </source>
</evidence>
<feature type="domain" description="Kazal-like" evidence="6">
    <location>
        <begin position="281"/>
        <end position="333"/>
    </location>
</feature>
<feature type="domain" description="Kazal-like" evidence="6">
    <location>
        <begin position="528"/>
        <end position="579"/>
    </location>
</feature>
<feature type="compositionally biased region" description="Pro residues" evidence="4">
    <location>
        <begin position="270"/>
        <end position="285"/>
    </location>
</feature>
<dbReference type="Gene3D" id="3.30.60.30">
    <property type="match status" value="9"/>
</dbReference>
<dbReference type="PANTHER" id="PTHR10913">
    <property type="entry name" value="FOLLISTATIN-RELATED"/>
    <property type="match status" value="1"/>
</dbReference>
<accession>A0AAE1P230</accession>
<evidence type="ECO:0000256" key="2">
    <source>
        <dbReference type="ARBA" id="ARBA00022900"/>
    </source>
</evidence>
<feature type="compositionally biased region" description="Low complexity" evidence="4">
    <location>
        <begin position="437"/>
        <end position="457"/>
    </location>
</feature>
<feature type="domain" description="Kazal-like" evidence="6">
    <location>
        <begin position="33"/>
        <end position="82"/>
    </location>
</feature>
<dbReference type="SUPFAM" id="SSF100895">
    <property type="entry name" value="Kazal-type serine protease inhibitors"/>
    <property type="match status" value="9"/>
</dbReference>
<dbReference type="PROSITE" id="PS51465">
    <property type="entry name" value="KAZAL_2"/>
    <property type="match status" value="9"/>
</dbReference>
<feature type="domain" description="Kazal-like" evidence="6">
    <location>
        <begin position="212"/>
        <end position="263"/>
    </location>
</feature>
<dbReference type="EMBL" id="JAWZYT010003289">
    <property type="protein sequence ID" value="KAK4299155.1"/>
    <property type="molecule type" value="Genomic_DNA"/>
</dbReference>
<dbReference type="Proteomes" id="UP001292094">
    <property type="component" value="Unassembled WGS sequence"/>
</dbReference>
<keyword evidence="3" id="KW-1015">Disulfide bond</keyword>
<feature type="signal peptide" evidence="5">
    <location>
        <begin position="1"/>
        <end position="16"/>
    </location>
</feature>
<evidence type="ECO:0000256" key="3">
    <source>
        <dbReference type="ARBA" id="ARBA00023157"/>
    </source>
</evidence>
<dbReference type="InterPro" id="IPR002350">
    <property type="entry name" value="Kazal_dom"/>
</dbReference>
<proteinExistence type="predicted"/>
<evidence type="ECO:0000313" key="7">
    <source>
        <dbReference type="EMBL" id="KAK4299155.1"/>
    </source>
</evidence>
<feature type="domain" description="Kazal-like" evidence="6">
    <location>
        <begin position="334"/>
        <end position="383"/>
    </location>
</feature>
<dbReference type="InterPro" id="IPR050653">
    <property type="entry name" value="Prot_Inhib_GrowthFact_Antg"/>
</dbReference>
<comment type="caution">
    <text evidence="7">The sequence shown here is derived from an EMBL/GenBank/DDBJ whole genome shotgun (WGS) entry which is preliminary data.</text>
</comment>
<feature type="domain" description="Kazal-like" evidence="6">
    <location>
        <begin position="454"/>
        <end position="506"/>
    </location>
</feature>
<feature type="chain" id="PRO_5042290587" description="Kazal-like domain-containing protein" evidence="5">
    <location>
        <begin position="17"/>
        <end position="581"/>
    </location>
</feature>
<feature type="domain" description="Kazal-like" evidence="6">
    <location>
        <begin position="384"/>
        <end position="435"/>
    </location>
</feature>
<dbReference type="InterPro" id="IPR036058">
    <property type="entry name" value="Kazal_dom_sf"/>
</dbReference>
<evidence type="ECO:0000256" key="5">
    <source>
        <dbReference type="SAM" id="SignalP"/>
    </source>
</evidence>
<dbReference type="AlphaFoldDB" id="A0AAE1P230"/>
<feature type="region of interest" description="Disordered" evidence="4">
    <location>
        <begin position="434"/>
        <end position="457"/>
    </location>
</feature>
<keyword evidence="2" id="KW-0722">Serine protease inhibitor</keyword>
<evidence type="ECO:0000259" key="6">
    <source>
        <dbReference type="PROSITE" id="PS51465"/>
    </source>
</evidence>
<dbReference type="PANTHER" id="PTHR10913:SF45">
    <property type="entry name" value="FOLLISTATIN, ISOFORM A-RELATED"/>
    <property type="match status" value="1"/>
</dbReference>
<dbReference type="GO" id="GO:0030154">
    <property type="term" value="P:cell differentiation"/>
    <property type="evidence" value="ECO:0007669"/>
    <property type="project" value="TreeGrafter"/>
</dbReference>
<gene>
    <name evidence="7" type="ORF">Pmani_028549</name>
</gene>
<keyword evidence="1" id="KW-0646">Protease inhibitor</keyword>
<sequence length="581" mass="61875">MLLLLLLLLRAPDVNSQRTQTQTTTPTRPIVLGLGPDACGQQCDFVYNPVCGSDGISYPNFCFLSRASCTDPSISPLRYGPCSLPDTCNFVCDRMYNPVCGSDGRTYSNPCVLMYYACSTRNFLFRRHIGECVEKRECPSVCPRAKNPVCGSDGRTYSNPCSLRLLRCVGKDITQVKKGSCRASILPVTTRFGKGRNSGRKTSRKGDVTGRTRTTVKCPLTCTREYLPVCGSDGVTYPSQCVLESQVCEGKVVTRAYTGVCKETDARRPTPSPPSSSPARPPAPRACPTSCPGGQYSPVCGSDGRTYGNDCVLRMASCQDSSITKVFNGECGSPLRPCPDVCSSSFAPVCASDGVTYTNDCVLKATTCRNPSITFVSSGSCDSATSAPPCPTVCPATFRPVCGSNGRTYSNQCALNQASCRNPEITKRSEGECPIVTTTPSLPGNTNTNTGTAGGSDSNCPNQCARVYAPVCGSDGETYFNPCLLNVVACRDKRRITITNQGRCDEQTSQTSINVVETQTATTGGGGGTTEDTCLRDCPFTNNPVCGSNGVTYTNECTLANARCRDTTLTQKYSGSCIVGL</sequence>
<evidence type="ECO:0000256" key="4">
    <source>
        <dbReference type="SAM" id="MobiDB-lite"/>
    </source>
</evidence>
<feature type="domain" description="Kazal-like" evidence="6">
    <location>
        <begin position="135"/>
        <end position="183"/>
    </location>
</feature>
<dbReference type="Pfam" id="PF07648">
    <property type="entry name" value="Kazal_2"/>
    <property type="match status" value="9"/>
</dbReference>
<keyword evidence="8" id="KW-1185">Reference proteome</keyword>
<dbReference type="GO" id="GO:0005576">
    <property type="term" value="C:extracellular region"/>
    <property type="evidence" value="ECO:0007669"/>
    <property type="project" value="TreeGrafter"/>
</dbReference>
<name>A0AAE1P230_9EUCA</name>